<organism evidence="1 2">
    <name type="scientific">Ureibacillus chungkukjangi</name>
    <dbReference type="NCBI Taxonomy" id="1202712"/>
    <lineage>
        <taxon>Bacteria</taxon>
        <taxon>Bacillati</taxon>
        <taxon>Bacillota</taxon>
        <taxon>Bacilli</taxon>
        <taxon>Bacillales</taxon>
        <taxon>Caryophanaceae</taxon>
        <taxon>Ureibacillus</taxon>
    </lineage>
</organism>
<sequence>MLLMIRLPMMMVLDMRIELKESRLKDEEEEE</sequence>
<gene>
    <name evidence="1" type="ORF">BJ095_102217</name>
</gene>
<name>A0A318TUA1_9BACL</name>
<keyword evidence="2" id="KW-1185">Reference proteome</keyword>
<protein>
    <submittedName>
        <fullName evidence="1">Uncharacterized protein</fullName>
    </submittedName>
</protein>
<reference evidence="1 2" key="1">
    <citation type="submission" date="2018-06" db="EMBL/GenBank/DDBJ databases">
        <title>Genomic Encyclopedia of Archaeal and Bacterial Type Strains, Phase II (KMG-II): from individual species to whole genera.</title>
        <authorList>
            <person name="Goeker M."/>
        </authorList>
    </citation>
    <scope>NUCLEOTIDE SEQUENCE [LARGE SCALE GENOMIC DNA]</scope>
    <source>
        <strain evidence="1 2">KACC 16626</strain>
    </source>
</reference>
<proteinExistence type="predicted"/>
<evidence type="ECO:0000313" key="2">
    <source>
        <dbReference type="Proteomes" id="UP000247416"/>
    </source>
</evidence>
<dbReference type="Proteomes" id="UP000247416">
    <property type="component" value="Unassembled WGS sequence"/>
</dbReference>
<dbReference type="AlphaFoldDB" id="A0A318TUA1"/>
<dbReference type="EMBL" id="QJTJ01000002">
    <property type="protein sequence ID" value="PYF08451.1"/>
    <property type="molecule type" value="Genomic_DNA"/>
</dbReference>
<evidence type="ECO:0000313" key="1">
    <source>
        <dbReference type="EMBL" id="PYF08451.1"/>
    </source>
</evidence>
<comment type="caution">
    <text evidence="1">The sequence shown here is derived from an EMBL/GenBank/DDBJ whole genome shotgun (WGS) entry which is preliminary data.</text>
</comment>
<accession>A0A318TUA1</accession>